<evidence type="ECO:0000256" key="3">
    <source>
        <dbReference type="ARBA" id="ARBA00022741"/>
    </source>
</evidence>
<dbReference type="GO" id="GO:0005886">
    <property type="term" value="C:plasma membrane"/>
    <property type="evidence" value="ECO:0007669"/>
    <property type="project" value="UniProtKB-SubCell"/>
</dbReference>
<dbReference type="InterPro" id="IPR039421">
    <property type="entry name" value="Type_1_exporter"/>
</dbReference>
<dbReference type="InterPro" id="IPR003439">
    <property type="entry name" value="ABC_transporter-like_ATP-bd"/>
</dbReference>
<proteinExistence type="predicted"/>
<reference evidence="11" key="1">
    <citation type="submission" date="2018-09" db="EMBL/GenBank/DDBJ databases">
        <authorList>
            <person name="Livingstone P.G."/>
            <person name="Whitworth D.E."/>
        </authorList>
    </citation>
    <scope>NUCLEOTIDE SEQUENCE [LARGE SCALE GENOMIC DNA]</scope>
    <source>
        <strain evidence="11">CA040B</strain>
    </source>
</reference>
<dbReference type="Gene3D" id="3.40.50.300">
    <property type="entry name" value="P-loop containing nucleotide triphosphate hydrolases"/>
    <property type="match status" value="1"/>
</dbReference>
<dbReference type="CDD" id="cd03228">
    <property type="entry name" value="ABCC_MRP_Like"/>
    <property type="match status" value="1"/>
</dbReference>
<evidence type="ECO:0000259" key="9">
    <source>
        <dbReference type="PROSITE" id="PS50929"/>
    </source>
</evidence>
<dbReference type="SMART" id="SM00382">
    <property type="entry name" value="AAA"/>
    <property type="match status" value="1"/>
</dbReference>
<name>A0A3A8NR55_9BACT</name>
<dbReference type="GO" id="GO:0016887">
    <property type="term" value="F:ATP hydrolysis activity"/>
    <property type="evidence" value="ECO:0007669"/>
    <property type="project" value="InterPro"/>
</dbReference>
<evidence type="ECO:0000313" key="11">
    <source>
        <dbReference type="Proteomes" id="UP000273405"/>
    </source>
</evidence>
<keyword evidence="5 7" id="KW-1133">Transmembrane helix</keyword>
<evidence type="ECO:0000256" key="2">
    <source>
        <dbReference type="ARBA" id="ARBA00022692"/>
    </source>
</evidence>
<dbReference type="InterPro" id="IPR011527">
    <property type="entry name" value="ABC1_TM_dom"/>
</dbReference>
<keyword evidence="6 7" id="KW-0472">Membrane</keyword>
<evidence type="ECO:0000256" key="4">
    <source>
        <dbReference type="ARBA" id="ARBA00022840"/>
    </source>
</evidence>
<dbReference type="PROSITE" id="PS50893">
    <property type="entry name" value="ABC_TRANSPORTER_2"/>
    <property type="match status" value="1"/>
</dbReference>
<evidence type="ECO:0000256" key="1">
    <source>
        <dbReference type="ARBA" id="ARBA00004651"/>
    </source>
</evidence>
<feature type="transmembrane region" description="Helical" evidence="7">
    <location>
        <begin position="251"/>
        <end position="273"/>
    </location>
</feature>
<gene>
    <name evidence="10" type="ORF">D7X12_04370</name>
</gene>
<evidence type="ECO:0000256" key="6">
    <source>
        <dbReference type="ARBA" id="ARBA00023136"/>
    </source>
</evidence>
<dbReference type="GO" id="GO:0005524">
    <property type="term" value="F:ATP binding"/>
    <property type="evidence" value="ECO:0007669"/>
    <property type="project" value="UniProtKB-KW"/>
</dbReference>
<dbReference type="RefSeq" id="WP_120624003.1">
    <property type="nucleotide sequence ID" value="NZ_RAWG01000017.1"/>
</dbReference>
<dbReference type="Pfam" id="PF00005">
    <property type="entry name" value="ABC_tran"/>
    <property type="match status" value="1"/>
</dbReference>
<evidence type="ECO:0000259" key="8">
    <source>
        <dbReference type="PROSITE" id="PS50893"/>
    </source>
</evidence>
<keyword evidence="11" id="KW-1185">Reference proteome</keyword>
<evidence type="ECO:0000313" key="10">
    <source>
        <dbReference type="EMBL" id="RKH46836.1"/>
    </source>
</evidence>
<comment type="subcellular location">
    <subcellularLocation>
        <location evidence="1">Cell membrane</location>
        <topology evidence="1">Multi-pass membrane protein</topology>
    </subcellularLocation>
</comment>
<evidence type="ECO:0000256" key="5">
    <source>
        <dbReference type="ARBA" id="ARBA00022989"/>
    </source>
</evidence>
<protein>
    <submittedName>
        <fullName evidence="10">ABC transporter ATP-binding protein</fullName>
    </submittedName>
</protein>
<keyword evidence="2 7" id="KW-0812">Transmembrane</keyword>
<feature type="transmembrane region" description="Helical" evidence="7">
    <location>
        <begin position="27"/>
        <end position="48"/>
    </location>
</feature>
<keyword evidence="4 10" id="KW-0067">ATP-binding</keyword>
<dbReference type="InterPro" id="IPR036640">
    <property type="entry name" value="ABC1_TM_sf"/>
</dbReference>
<keyword evidence="3" id="KW-0547">Nucleotide-binding</keyword>
<comment type="caution">
    <text evidence="10">The sequence shown here is derived from an EMBL/GenBank/DDBJ whole genome shotgun (WGS) entry which is preliminary data.</text>
</comment>
<dbReference type="OrthoDB" id="311344at2"/>
<dbReference type="SUPFAM" id="SSF52540">
    <property type="entry name" value="P-loop containing nucleoside triphosphate hydrolases"/>
    <property type="match status" value="1"/>
</dbReference>
<dbReference type="InterPro" id="IPR017871">
    <property type="entry name" value="ABC_transporter-like_CS"/>
</dbReference>
<dbReference type="PROSITE" id="PS50929">
    <property type="entry name" value="ABC_TM1F"/>
    <property type="match status" value="1"/>
</dbReference>
<organism evidence="10 11">
    <name type="scientific">Corallococcus sicarius</name>
    <dbReference type="NCBI Taxonomy" id="2316726"/>
    <lineage>
        <taxon>Bacteria</taxon>
        <taxon>Pseudomonadati</taxon>
        <taxon>Myxococcota</taxon>
        <taxon>Myxococcia</taxon>
        <taxon>Myxococcales</taxon>
        <taxon>Cystobacterineae</taxon>
        <taxon>Myxococcaceae</taxon>
        <taxon>Corallococcus</taxon>
    </lineage>
</organism>
<sequence>MATDTTHSHTTPWQRLKAVLAPERGDLWVLVIYGAGVGLLSLVVPITAQAVVNTAAFGTVLQPVVVLGLIVFCLLILAGGLRVMQVLVAERLQQRLFARMAVDLAHRLPRVRTQTHDTYRVSELVNRFMDVMTIQKATGLILMDGLALVLQAVVGLLLLAFYSPLLLGFDILLLGSMALVLFGLGRGAVRTSVQESYRKYEVVGWLTELARVPLAFWGPEGGALALRRADDATQAYLEARSSHFRILMRQVVGTLAVQALASGLLLGVGGWLVTRQQLSLGQLVAAELIVAPVVASFAKFGKVLESLYDLLAAVDKVGHLFDLPIQPDKGEPLARRDNRAAALRFRDVSLAPTALSTATLHGVDLTVEPGSRVAILGPYSSGKRLLMDVALGLREPAQGSVELDGMDLREASTDSLHAQVALVRGIQLFDGTVQENVAVGRADVSLQDVRQALDAVCLLDELMRLPDGLRTRLSGGHTLLSPGQAQRLMLARALVGRPRLLVLDEALDSLDSDVRARVVDRLLAPGAPWTLLLTTHLPELAARCDRALRVEASTLVEMERS</sequence>
<evidence type="ECO:0000256" key="7">
    <source>
        <dbReference type="SAM" id="Phobius"/>
    </source>
</evidence>
<dbReference type="Proteomes" id="UP000273405">
    <property type="component" value="Unassembled WGS sequence"/>
</dbReference>
<feature type="domain" description="ABC transmembrane type-1" evidence="9">
    <location>
        <begin position="28"/>
        <end position="309"/>
    </location>
</feature>
<dbReference type="InterPro" id="IPR003593">
    <property type="entry name" value="AAA+_ATPase"/>
</dbReference>
<dbReference type="PROSITE" id="PS00211">
    <property type="entry name" value="ABC_TRANSPORTER_1"/>
    <property type="match status" value="1"/>
</dbReference>
<dbReference type="AlphaFoldDB" id="A0A3A8NR55"/>
<dbReference type="PANTHER" id="PTHR43394">
    <property type="entry name" value="ATP-DEPENDENT PERMEASE MDL1, MITOCHONDRIAL"/>
    <property type="match status" value="1"/>
</dbReference>
<dbReference type="EMBL" id="RAWG01000017">
    <property type="protein sequence ID" value="RKH46836.1"/>
    <property type="molecule type" value="Genomic_DNA"/>
</dbReference>
<dbReference type="InterPro" id="IPR027417">
    <property type="entry name" value="P-loop_NTPase"/>
</dbReference>
<dbReference type="PANTHER" id="PTHR43394:SF4">
    <property type="entry name" value="TOXIN SECRETION ABC TRANSPORTER ATP-BINDING PROTEIN"/>
    <property type="match status" value="1"/>
</dbReference>
<feature type="transmembrane region" description="Helical" evidence="7">
    <location>
        <begin position="137"/>
        <end position="161"/>
    </location>
</feature>
<feature type="domain" description="ABC transporter" evidence="8">
    <location>
        <begin position="343"/>
        <end position="560"/>
    </location>
</feature>
<dbReference type="Gene3D" id="1.20.1560.10">
    <property type="entry name" value="ABC transporter type 1, transmembrane domain"/>
    <property type="match status" value="1"/>
</dbReference>
<accession>A0A3A8NR55</accession>
<dbReference type="SUPFAM" id="SSF90123">
    <property type="entry name" value="ABC transporter transmembrane region"/>
    <property type="match status" value="1"/>
</dbReference>
<feature type="transmembrane region" description="Helical" evidence="7">
    <location>
        <begin position="60"/>
        <end position="81"/>
    </location>
</feature>
<dbReference type="Pfam" id="PF00664">
    <property type="entry name" value="ABC_membrane"/>
    <property type="match status" value="1"/>
</dbReference>
<dbReference type="GO" id="GO:0015421">
    <property type="term" value="F:ABC-type oligopeptide transporter activity"/>
    <property type="evidence" value="ECO:0007669"/>
    <property type="project" value="TreeGrafter"/>
</dbReference>
<feature type="transmembrane region" description="Helical" evidence="7">
    <location>
        <begin position="167"/>
        <end position="189"/>
    </location>
</feature>